<evidence type="ECO:0000313" key="3">
    <source>
        <dbReference type="EMBL" id="ETE71265.1"/>
    </source>
</evidence>
<proteinExistence type="predicted"/>
<evidence type="ECO:0000256" key="2">
    <source>
        <dbReference type="SAM" id="Phobius"/>
    </source>
</evidence>
<keyword evidence="2" id="KW-1133">Transmembrane helix</keyword>
<keyword evidence="4" id="KW-1185">Reference proteome</keyword>
<accession>V8PAA1</accession>
<evidence type="ECO:0000256" key="1">
    <source>
        <dbReference type="SAM" id="MobiDB-lite"/>
    </source>
</evidence>
<organism evidence="3 4">
    <name type="scientific">Ophiophagus hannah</name>
    <name type="common">King cobra</name>
    <name type="synonym">Naja hannah</name>
    <dbReference type="NCBI Taxonomy" id="8665"/>
    <lineage>
        <taxon>Eukaryota</taxon>
        <taxon>Metazoa</taxon>
        <taxon>Chordata</taxon>
        <taxon>Craniata</taxon>
        <taxon>Vertebrata</taxon>
        <taxon>Euteleostomi</taxon>
        <taxon>Lepidosauria</taxon>
        <taxon>Squamata</taxon>
        <taxon>Bifurcata</taxon>
        <taxon>Unidentata</taxon>
        <taxon>Episquamata</taxon>
        <taxon>Toxicofera</taxon>
        <taxon>Serpentes</taxon>
        <taxon>Colubroidea</taxon>
        <taxon>Elapidae</taxon>
        <taxon>Elapinae</taxon>
        <taxon>Ophiophagus</taxon>
    </lineage>
</organism>
<reference evidence="3 4" key="1">
    <citation type="journal article" date="2013" name="Proc. Natl. Acad. Sci. U.S.A.">
        <title>The king cobra genome reveals dynamic gene evolution and adaptation in the snake venom system.</title>
        <authorList>
            <person name="Vonk F.J."/>
            <person name="Casewell N.R."/>
            <person name="Henkel C.V."/>
            <person name="Heimberg A.M."/>
            <person name="Jansen H.J."/>
            <person name="McCleary R.J."/>
            <person name="Kerkkamp H.M."/>
            <person name="Vos R.A."/>
            <person name="Guerreiro I."/>
            <person name="Calvete J.J."/>
            <person name="Wuster W."/>
            <person name="Woods A.E."/>
            <person name="Logan J.M."/>
            <person name="Harrison R.A."/>
            <person name="Castoe T.A."/>
            <person name="de Koning A.P."/>
            <person name="Pollock D.D."/>
            <person name="Yandell M."/>
            <person name="Calderon D."/>
            <person name="Renjifo C."/>
            <person name="Currier R.B."/>
            <person name="Salgado D."/>
            <person name="Pla D."/>
            <person name="Sanz L."/>
            <person name="Hyder A.S."/>
            <person name="Ribeiro J.M."/>
            <person name="Arntzen J.W."/>
            <person name="van den Thillart G.E."/>
            <person name="Boetzer M."/>
            <person name="Pirovano W."/>
            <person name="Dirks R.P."/>
            <person name="Spaink H.P."/>
            <person name="Duboule D."/>
            <person name="McGlinn E."/>
            <person name="Kini R.M."/>
            <person name="Richardson M.K."/>
        </authorList>
    </citation>
    <scope>NUCLEOTIDE SEQUENCE</scope>
    <source>
        <tissue evidence="3">Blood</tissue>
    </source>
</reference>
<feature type="transmembrane region" description="Helical" evidence="2">
    <location>
        <begin position="117"/>
        <end position="139"/>
    </location>
</feature>
<comment type="caution">
    <text evidence="3">The sequence shown here is derived from an EMBL/GenBank/DDBJ whole genome shotgun (WGS) entry which is preliminary data.</text>
</comment>
<dbReference type="OrthoDB" id="9949034at2759"/>
<feature type="compositionally biased region" description="Polar residues" evidence="1">
    <location>
        <begin position="148"/>
        <end position="157"/>
    </location>
</feature>
<sequence>MEYEQWQTNLESLSQDFLAAEELPGGFGRLLQYRQKLVPAAFLLRQWGLPPLILPLSCLERWAMAGSGHLALLLTVSLQSLLHPAWGQGSSSDNSTVVPTSAPATSPKGLSKAELEAAIAVPCVFVGLLLIGLLVFMGLKIREKRQTEGTYQPSNEEQAGARVEPQTNLKLPPEERLI</sequence>
<gene>
    <name evidence="3" type="primary">CRB3</name>
    <name evidence="3" type="ORF">L345_02920</name>
</gene>
<feature type="region of interest" description="Disordered" evidence="1">
    <location>
        <begin position="146"/>
        <end position="178"/>
    </location>
</feature>
<dbReference type="EMBL" id="AZIM01000399">
    <property type="protein sequence ID" value="ETE71265.1"/>
    <property type="molecule type" value="Genomic_DNA"/>
</dbReference>
<dbReference type="Proteomes" id="UP000018936">
    <property type="component" value="Unassembled WGS sequence"/>
</dbReference>
<keyword evidence="2" id="KW-0472">Membrane</keyword>
<evidence type="ECO:0000313" key="4">
    <source>
        <dbReference type="Proteomes" id="UP000018936"/>
    </source>
</evidence>
<feature type="non-terminal residue" evidence="3">
    <location>
        <position position="1"/>
    </location>
</feature>
<protein>
    <submittedName>
        <fullName evidence="3">Crumbs protein-like 3</fullName>
    </submittedName>
</protein>
<name>V8PAA1_OPHHA</name>
<dbReference type="AlphaFoldDB" id="V8PAA1"/>
<keyword evidence="2" id="KW-0812">Transmembrane</keyword>